<reference evidence="4" key="1">
    <citation type="submission" date="2023-06" db="EMBL/GenBank/DDBJ databases">
        <authorList>
            <person name="Delattre M."/>
        </authorList>
    </citation>
    <scope>NUCLEOTIDE SEQUENCE</scope>
    <source>
        <strain evidence="4">AF72</strain>
    </source>
</reference>
<evidence type="ECO:0000259" key="3">
    <source>
        <dbReference type="Pfam" id="PF10277"/>
    </source>
</evidence>
<dbReference type="InterPro" id="IPR009689">
    <property type="entry name" value="DUF1280"/>
</dbReference>
<dbReference type="Pfam" id="PF10277">
    <property type="entry name" value="Frag1"/>
    <property type="match status" value="1"/>
</dbReference>
<feature type="non-terminal residue" evidence="4">
    <location>
        <position position="959"/>
    </location>
</feature>
<evidence type="ECO:0000313" key="4">
    <source>
        <dbReference type="EMBL" id="CAJ0585264.1"/>
    </source>
</evidence>
<feature type="domain" description="CWH43-like N-terminal" evidence="3">
    <location>
        <begin position="716"/>
        <end position="938"/>
    </location>
</feature>
<keyword evidence="2" id="KW-0812">Transmembrane</keyword>
<dbReference type="AlphaFoldDB" id="A0AA36DFC6"/>
<keyword evidence="2" id="KW-1133">Transmembrane helix</keyword>
<evidence type="ECO:0000313" key="5">
    <source>
        <dbReference type="Proteomes" id="UP001177023"/>
    </source>
</evidence>
<dbReference type="Proteomes" id="UP001177023">
    <property type="component" value="Unassembled WGS sequence"/>
</dbReference>
<sequence length="959" mass="108633">MSARRKHRYVYGKCKGLVVLCQELISVVKAHQEKEESVKTKVTHHHSTPKKRKLQPFTELHGSGQRRRLQQLEFYIQQLAGPSSEDSAEAISDFLQRYLTSYRCDLLKNVLTPTNDLFICTKLGISQNKRAQLKAELRVHGLDVFAATHEVIKLRKELKISDLYAFSEVEAEITVKEKAGNSIKKLKIPAFTCIDVLAVITSRLTTLVHKGMRLFGENGDEVWLGFFGDKGGGSTKFGFMVGNVSAPNRPDNLSLLAMYYGDDNAIQLRAVLAEIARQINELSKIELEVAGVKKKIVLRKFLVGDMPFLCACYGHQGHSSAYPCLICEDKKVTIGQLAAYNTPKTLRTLDRMHQQANRADDKKSMVMSPLLEVEPDHITLSELHILLGIGNMIMDRLTHYAILADCEGSVPDSVLEQIKKKAGWSKQKKEYTEQDGVLAADLHQLQTLRKDATIVSVVVTAINSGKIQPVVSDGDEEPLCAYGNNCCFVDKRMNKFRVADPLDWASSCLQCGGDYHAVCVGLFEPAEIERSQGRFLCPRCTKQPFSRLVKSYEDYIALLDNAVNEKKEEKARNERILTDLKEYADEYKGANYQNLQKVLRQIGVDQSLYFGSLTGNQAKALIAGDNPKKVVSVLPQRAELVPLQEFMEVLGKIYKFATTRFHVEGEIDKFMELLSRFQELVVEIYSHENKGTDPTITPKLHWLLHHVPAFLLRLKRFTLFLPIGALIAIFLVAVVFMRDAVVGYEWGCRLVYLPAISRLLNLRATRIIFEFIMGPFFLLSPGVVLLNCESQLIFGKVFHAQLRNPRDDHIRIVTLCGMVASGIVQNIFLLALTFVGERENGNLHTIFFCIFIVSTYLYLLSQTVLLKSSDYARKSIGKAQQNLRWKRRLLAVLSILLPFVFTLFFAHFLHCVPYSYELFCLSEYATVATIFAFHVTTVDLLQFDVLLVHRNYRPHRVKM</sequence>
<proteinExistence type="predicted"/>
<name>A0AA36DFC6_9BILA</name>
<dbReference type="EMBL" id="CATQJA010002703">
    <property type="protein sequence ID" value="CAJ0585264.1"/>
    <property type="molecule type" value="Genomic_DNA"/>
</dbReference>
<dbReference type="PANTHER" id="PTHR31424:SF3">
    <property type="entry name" value="RING-TYPE DOMAIN-CONTAINING PROTEIN"/>
    <property type="match status" value="1"/>
</dbReference>
<dbReference type="PANTHER" id="PTHR31424">
    <property type="entry name" value="PROTEIN CBG23806"/>
    <property type="match status" value="1"/>
</dbReference>
<keyword evidence="2" id="KW-0472">Membrane</keyword>
<dbReference type="Pfam" id="PF06918">
    <property type="entry name" value="DUF1280"/>
    <property type="match status" value="1"/>
</dbReference>
<evidence type="ECO:0000256" key="2">
    <source>
        <dbReference type="SAM" id="Phobius"/>
    </source>
</evidence>
<accession>A0AA36DFC6</accession>
<feature type="coiled-coil region" evidence="1">
    <location>
        <begin position="552"/>
        <end position="586"/>
    </location>
</feature>
<feature type="coiled-coil region" evidence="1">
    <location>
        <begin position="268"/>
        <end position="295"/>
    </location>
</feature>
<feature type="transmembrane region" description="Helical" evidence="2">
    <location>
        <begin position="889"/>
        <end position="910"/>
    </location>
</feature>
<feature type="transmembrane region" description="Helical" evidence="2">
    <location>
        <begin position="809"/>
        <end position="833"/>
    </location>
</feature>
<protein>
    <recommendedName>
        <fullName evidence="3">CWH43-like N-terminal domain-containing protein</fullName>
    </recommendedName>
</protein>
<feature type="transmembrane region" description="Helical" evidence="2">
    <location>
        <begin position="717"/>
        <end position="737"/>
    </location>
</feature>
<gene>
    <name evidence="4" type="ORF">MSPICULIGERA_LOCUS23292</name>
</gene>
<feature type="transmembrane region" description="Helical" evidence="2">
    <location>
        <begin position="845"/>
        <end position="868"/>
    </location>
</feature>
<dbReference type="InterPro" id="IPR019402">
    <property type="entry name" value="CWH43_N"/>
</dbReference>
<comment type="caution">
    <text evidence="4">The sequence shown here is derived from an EMBL/GenBank/DDBJ whole genome shotgun (WGS) entry which is preliminary data.</text>
</comment>
<keyword evidence="1" id="KW-0175">Coiled coil</keyword>
<evidence type="ECO:0000256" key="1">
    <source>
        <dbReference type="SAM" id="Coils"/>
    </source>
</evidence>
<organism evidence="4 5">
    <name type="scientific">Mesorhabditis spiculigera</name>
    <dbReference type="NCBI Taxonomy" id="96644"/>
    <lineage>
        <taxon>Eukaryota</taxon>
        <taxon>Metazoa</taxon>
        <taxon>Ecdysozoa</taxon>
        <taxon>Nematoda</taxon>
        <taxon>Chromadorea</taxon>
        <taxon>Rhabditida</taxon>
        <taxon>Rhabditina</taxon>
        <taxon>Rhabditomorpha</taxon>
        <taxon>Rhabditoidea</taxon>
        <taxon>Rhabditidae</taxon>
        <taxon>Mesorhabditinae</taxon>
        <taxon>Mesorhabditis</taxon>
    </lineage>
</organism>
<feature type="transmembrane region" description="Helical" evidence="2">
    <location>
        <begin position="930"/>
        <end position="949"/>
    </location>
</feature>
<keyword evidence="5" id="KW-1185">Reference proteome</keyword>